<dbReference type="Proteomes" id="UP000242381">
    <property type="component" value="Unassembled WGS sequence"/>
</dbReference>
<organism evidence="1 2">
    <name type="scientific">Rhizopus microsporus</name>
    <dbReference type="NCBI Taxonomy" id="58291"/>
    <lineage>
        <taxon>Eukaryota</taxon>
        <taxon>Fungi</taxon>
        <taxon>Fungi incertae sedis</taxon>
        <taxon>Mucoromycota</taxon>
        <taxon>Mucoromycotina</taxon>
        <taxon>Mucoromycetes</taxon>
        <taxon>Mucorales</taxon>
        <taxon>Mucorineae</taxon>
        <taxon>Rhizopodaceae</taxon>
        <taxon>Rhizopus</taxon>
    </lineage>
</organism>
<dbReference type="AlphaFoldDB" id="A0A1X0RXI2"/>
<accession>A0A1X0RXI2</accession>
<evidence type="ECO:0000313" key="2">
    <source>
        <dbReference type="Proteomes" id="UP000242381"/>
    </source>
</evidence>
<proteinExistence type="predicted"/>
<reference evidence="1 2" key="1">
    <citation type="journal article" date="2016" name="Proc. Natl. Acad. Sci. U.S.A.">
        <title>Lipid metabolic changes in an early divergent fungus govern the establishment of a mutualistic symbiosis with endobacteria.</title>
        <authorList>
            <person name="Lastovetsky O.A."/>
            <person name="Gaspar M.L."/>
            <person name="Mondo S.J."/>
            <person name="LaButti K.M."/>
            <person name="Sandor L."/>
            <person name="Grigoriev I.V."/>
            <person name="Henry S.A."/>
            <person name="Pawlowska T.E."/>
        </authorList>
    </citation>
    <scope>NUCLEOTIDE SEQUENCE [LARGE SCALE GENOMIC DNA]</scope>
    <source>
        <strain evidence="1 2">ATCC 11559</strain>
    </source>
</reference>
<protein>
    <submittedName>
        <fullName evidence="1">Uncharacterized protein</fullName>
    </submittedName>
</protein>
<name>A0A1X0RXI2_RHIZD</name>
<gene>
    <name evidence="1" type="ORF">BCV71DRAFT_236402</name>
</gene>
<sequence length="187" mass="21068">MDSALNPGSTVNLLKIPYIFNALFTSRFQTVSQDSHLRTEYTLRFDPRSAVVKVKEDEALRREICVKDDGNFYNLQAFHANIITLFCKLRKDDRVRIEGSMTIYTRVNASGYSTCTRRVAVTRLGTLAVLVFESKQATSLEKRIAKRRRLAYADSALKIVATGLEESSIMDILGTAKAVDEDLGVFF</sequence>
<evidence type="ECO:0000313" key="1">
    <source>
        <dbReference type="EMBL" id="ORE16717.1"/>
    </source>
</evidence>
<dbReference type="EMBL" id="KV921376">
    <property type="protein sequence ID" value="ORE16717.1"/>
    <property type="molecule type" value="Genomic_DNA"/>
</dbReference>